<feature type="domain" description="VLIG-type G" evidence="1">
    <location>
        <begin position="1"/>
        <end position="91"/>
    </location>
</feature>
<evidence type="ECO:0000259" key="1">
    <source>
        <dbReference type="PROSITE" id="PS51717"/>
    </source>
</evidence>
<keyword evidence="3" id="KW-1185">Reference proteome</keyword>
<dbReference type="InterPro" id="IPR030383">
    <property type="entry name" value="G_VLIG_dom"/>
</dbReference>
<reference evidence="2" key="1">
    <citation type="submission" date="2023-05" db="EMBL/GenBank/DDBJ databases">
        <authorList>
            <person name="Stuckert A."/>
        </authorList>
    </citation>
    <scope>NUCLEOTIDE SEQUENCE</scope>
</reference>
<evidence type="ECO:0000313" key="2">
    <source>
        <dbReference type="EMBL" id="CAI9538063.1"/>
    </source>
</evidence>
<proteinExistence type="predicted"/>
<comment type="caution">
    <text evidence="2">The sequence shown here is derived from an EMBL/GenBank/DDBJ whole genome shotgun (WGS) entry which is preliminary data.</text>
</comment>
<dbReference type="EMBL" id="CATNWA010000759">
    <property type="protein sequence ID" value="CAI9538063.1"/>
    <property type="molecule type" value="Genomic_DNA"/>
</dbReference>
<gene>
    <name evidence="2" type="ORF">SPARVUS_LOCUS1346850</name>
</gene>
<dbReference type="Proteomes" id="UP001162483">
    <property type="component" value="Unassembled WGS sequence"/>
</dbReference>
<dbReference type="InterPro" id="IPR052986">
    <property type="entry name" value="VLIG_GTPase"/>
</dbReference>
<dbReference type="PROSITE" id="PS51717">
    <property type="entry name" value="G_VLIG"/>
    <property type="match status" value="1"/>
</dbReference>
<evidence type="ECO:0000313" key="3">
    <source>
        <dbReference type="Proteomes" id="UP001162483"/>
    </source>
</evidence>
<dbReference type="Pfam" id="PF25683">
    <property type="entry name" value="URGCP_GTPase"/>
    <property type="match status" value="1"/>
</dbReference>
<organism evidence="2 3">
    <name type="scientific">Staurois parvus</name>
    <dbReference type="NCBI Taxonomy" id="386267"/>
    <lineage>
        <taxon>Eukaryota</taxon>
        <taxon>Metazoa</taxon>
        <taxon>Chordata</taxon>
        <taxon>Craniata</taxon>
        <taxon>Vertebrata</taxon>
        <taxon>Euteleostomi</taxon>
        <taxon>Amphibia</taxon>
        <taxon>Batrachia</taxon>
        <taxon>Anura</taxon>
        <taxon>Neobatrachia</taxon>
        <taxon>Ranoidea</taxon>
        <taxon>Ranidae</taxon>
        <taxon>Staurois</taxon>
    </lineage>
</organism>
<dbReference type="PANTHER" id="PTHR14819">
    <property type="entry name" value="GTP-BINDING"/>
    <property type="match status" value="1"/>
</dbReference>
<protein>
    <recommendedName>
        <fullName evidence="1">VLIG-type G domain-containing protein</fullName>
    </recommendedName>
</protein>
<dbReference type="PANTHER" id="PTHR14819:SF9">
    <property type="entry name" value="UP-REGULATOR OF CELL PROLIFERATION-LIKE"/>
    <property type="match status" value="1"/>
</dbReference>
<name>A0ABN9ARD1_9NEOB</name>
<accession>A0ABN9ARD1</accession>
<sequence>MKEIGKRPNCQFVHQNVSDVSAYDKNMRDRKKLLEHLNEMTKVAAEMENKSEIKIFSDVMNYNLEKDNWYIPGLWLGVPPMTPVNSGYSEH</sequence>
<feature type="non-terminal residue" evidence="2">
    <location>
        <position position="91"/>
    </location>
</feature>